<name>A0A928YQ57_9SPHI</name>
<comment type="caution">
    <text evidence="2">The sequence shown here is derived from an EMBL/GenBank/DDBJ whole genome shotgun (WGS) entry which is preliminary data.</text>
</comment>
<dbReference type="AlphaFoldDB" id="A0A928YQ57"/>
<proteinExistence type="predicted"/>
<sequence>MELTTFFANLFIYTFSIFAGILLTFKLLWPKIESYMLRTSSLNRSKAFLRENLQLTYTAYERLLLFTLRIEPYQLMLRMHNPNQSVSEFRQALIQEIENEYQHNFTQQLYVSSVAWHTINELKKNTISLLKNSSDGLPKEATLDNYISVVLKHMKELEPNPYEDAQKILKRELSI</sequence>
<feature type="transmembrane region" description="Helical" evidence="1">
    <location>
        <begin position="6"/>
        <end position="29"/>
    </location>
</feature>
<evidence type="ECO:0000256" key="1">
    <source>
        <dbReference type="SAM" id="Phobius"/>
    </source>
</evidence>
<organism evidence="2 3">
    <name type="scientific">Sphingobacterium hungaricum</name>
    <dbReference type="NCBI Taxonomy" id="2082723"/>
    <lineage>
        <taxon>Bacteria</taxon>
        <taxon>Pseudomonadati</taxon>
        <taxon>Bacteroidota</taxon>
        <taxon>Sphingobacteriia</taxon>
        <taxon>Sphingobacteriales</taxon>
        <taxon>Sphingobacteriaceae</taxon>
        <taxon>Sphingobacterium</taxon>
    </lineage>
</organism>
<keyword evidence="1" id="KW-1133">Transmembrane helix</keyword>
<evidence type="ECO:0000313" key="3">
    <source>
        <dbReference type="Proteomes" id="UP000616201"/>
    </source>
</evidence>
<dbReference type="Proteomes" id="UP000616201">
    <property type="component" value="Unassembled WGS sequence"/>
</dbReference>
<keyword evidence="1" id="KW-0812">Transmembrane</keyword>
<protein>
    <submittedName>
        <fullName evidence="2">Uncharacterized protein</fullName>
    </submittedName>
</protein>
<dbReference type="EMBL" id="PRDK01000004">
    <property type="protein sequence ID" value="MBE8713247.1"/>
    <property type="molecule type" value="Genomic_DNA"/>
</dbReference>
<dbReference type="Pfam" id="PF25589">
    <property type="entry name" value="DUF7935"/>
    <property type="match status" value="1"/>
</dbReference>
<reference evidence="2" key="1">
    <citation type="submission" date="2018-02" db="EMBL/GenBank/DDBJ databases">
        <authorList>
            <person name="Vasarhelyi B.M."/>
            <person name="Deshmukh S."/>
            <person name="Balint B."/>
            <person name="Kukolya J."/>
        </authorList>
    </citation>
    <scope>NUCLEOTIDE SEQUENCE</scope>
    <source>
        <strain evidence="2">KB22</strain>
    </source>
</reference>
<accession>A0A928YQ57</accession>
<gene>
    <name evidence="2" type="ORF">C4F49_06115</name>
</gene>
<evidence type="ECO:0000313" key="2">
    <source>
        <dbReference type="EMBL" id="MBE8713247.1"/>
    </source>
</evidence>
<dbReference type="InterPro" id="IPR057695">
    <property type="entry name" value="DUF7935"/>
</dbReference>
<keyword evidence="1" id="KW-0472">Membrane</keyword>
<keyword evidence="3" id="KW-1185">Reference proteome</keyword>